<sequence length="210" mass="24372">MNSLVERFLRDGSFVAQTTSWYTPSRICLMLDDPIWSTQPTNAFWRVSSKVPHLLNFFHVRHADEDDFGLLFLLLGMLLQVLFATEFSCIRLKQLLEWYNSASGQQVNFTNFAICFNPRVPASAAQSIASILGVNVVACHEKYFGLPCYEDQSRKEDLILNSFIKDEADSILPTSRTHHLSKDRLLWHHEQFVCYTVRRLFWGFSVWSKL</sequence>
<reference evidence="1 2" key="1">
    <citation type="journal article" date="2020" name="bioRxiv">
        <title>Sequence and annotation of 42 cannabis genomes reveals extensive copy number variation in cannabinoid synthesis and pathogen resistance genes.</title>
        <authorList>
            <person name="Mckernan K.J."/>
            <person name="Helbert Y."/>
            <person name="Kane L.T."/>
            <person name="Ebling H."/>
            <person name="Zhang L."/>
            <person name="Liu B."/>
            <person name="Eaton Z."/>
            <person name="Mclaughlin S."/>
            <person name="Kingan S."/>
            <person name="Baybayan P."/>
            <person name="Concepcion G."/>
            <person name="Jordan M."/>
            <person name="Riva A."/>
            <person name="Barbazuk W."/>
            <person name="Harkins T."/>
        </authorList>
    </citation>
    <scope>NUCLEOTIDE SEQUENCE [LARGE SCALE GENOMIC DNA]</scope>
    <source>
        <strain evidence="2">cv. Jamaican Lion 4</strain>
        <tissue evidence="1">Leaf</tissue>
    </source>
</reference>
<accession>A0A7J6E4Y0</accession>
<gene>
    <name evidence="1" type="ORF">G4B88_020171</name>
</gene>
<dbReference type="EMBL" id="JAATIQ010000505">
    <property type="protein sequence ID" value="KAF4353457.1"/>
    <property type="molecule type" value="Genomic_DNA"/>
</dbReference>
<dbReference type="Proteomes" id="UP000583929">
    <property type="component" value="Unassembled WGS sequence"/>
</dbReference>
<name>A0A7J6E4Y0_CANSA</name>
<evidence type="ECO:0000313" key="1">
    <source>
        <dbReference type="EMBL" id="KAF4353457.1"/>
    </source>
</evidence>
<proteinExistence type="predicted"/>
<organism evidence="1 2">
    <name type="scientific">Cannabis sativa</name>
    <name type="common">Hemp</name>
    <name type="synonym">Marijuana</name>
    <dbReference type="NCBI Taxonomy" id="3483"/>
    <lineage>
        <taxon>Eukaryota</taxon>
        <taxon>Viridiplantae</taxon>
        <taxon>Streptophyta</taxon>
        <taxon>Embryophyta</taxon>
        <taxon>Tracheophyta</taxon>
        <taxon>Spermatophyta</taxon>
        <taxon>Magnoliopsida</taxon>
        <taxon>eudicotyledons</taxon>
        <taxon>Gunneridae</taxon>
        <taxon>Pentapetalae</taxon>
        <taxon>rosids</taxon>
        <taxon>fabids</taxon>
        <taxon>Rosales</taxon>
        <taxon>Cannabaceae</taxon>
        <taxon>Cannabis</taxon>
    </lineage>
</organism>
<keyword evidence="2" id="KW-1185">Reference proteome</keyword>
<comment type="caution">
    <text evidence="1">The sequence shown here is derived from an EMBL/GenBank/DDBJ whole genome shotgun (WGS) entry which is preliminary data.</text>
</comment>
<protein>
    <submittedName>
        <fullName evidence="1">Uncharacterized protein</fullName>
    </submittedName>
</protein>
<evidence type="ECO:0000313" key="2">
    <source>
        <dbReference type="Proteomes" id="UP000583929"/>
    </source>
</evidence>
<dbReference type="AlphaFoldDB" id="A0A7J6E4Y0"/>